<dbReference type="Gene3D" id="1.10.3860.10">
    <property type="entry name" value="Sodium:dicarboxylate symporter"/>
    <property type="match status" value="1"/>
</dbReference>
<keyword evidence="3" id="KW-0813">Transport</keyword>
<accession>A0ABM5NH01</accession>
<keyword evidence="6 7" id="KW-0472">Membrane</keyword>
<dbReference type="RefSeq" id="WP_015452999.1">
    <property type="nucleotide sequence ID" value="NC_020549.1"/>
</dbReference>
<dbReference type="InterPro" id="IPR036458">
    <property type="entry name" value="Na:dicarbo_symporter_sf"/>
</dbReference>
<feature type="transmembrane region" description="Helical" evidence="7">
    <location>
        <begin position="85"/>
        <end position="106"/>
    </location>
</feature>
<feature type="transmembrane region" description="Helical" evidence="7">
    <location>
        <begin position="256"/>
        <end position="274"/>
    </location>
</feature>
<sequence>MSLGKMITLDKQQKAYLLYVSSILIGIFSGTTDYVIFNETAEFIVNVFVRIFKFISLPLISLSLIVSLSKCVPEQGMGKLWGKTVFYTMLTTMLAASVALCTYGLISPSNMITKPDVAVNIGKMNFWNYVANLIPNNVVAPFLESQVIGILLISGSIGIATHFITDKHIKSSTIVFFEGIHSIFLTITNWVMKIIPIALGSFIAVTILQFKKGLNISGLGEYLSVVILSNLIQGFIVLPVILYIKGFNPLTIVKGMFPALAVAFFSKSSAGTLPVTMRTAEKNLNISPEVSRSILPFCTSINMNGCAAFICITLIYVMQNNGIEATFSTLFLWILMASVISAIGTAGVPMGCFFLSASLLTNMGIPINIMSMILPFYSIVDMFETTLNVWSDSCVTVIVNKSYPKSSDHPENAIVQNSVE</sequence>
<dbReference type="GeneID" id="93077384"/>
<dbReference type="Pfam" id="PF00375">
    <property type="entry name" value="SDF"/>
    <property type="match status" value="1"/>
</dbReference>
<feature type="transmembrane region" description="Helical" evidence="7">
    <location>
        <begin position="16"/>
        <end position="37"/>
    </location>
</feature>
<feature type="transmembrane region" description="Helical" evidence="7">
    <location>
        <begin position="222"/>
        <end position="244"/>
    </location>
</feature>
<keyword evidence="4 7" id="KW-0812">Transmembrane</keyword>
<dbReference type="SUPFAM" id="SSF118215">
    <property type="entry name" value="Proton glutamate symport protein"/>
    <property type="match status" value="1"/>
</dbReference>
<dbReference type="Proteomes" id="UP000011820">
    <property type="component" value="Chromosome"/>
</dbReference>
<feature type="transmembrane region" description="Helical" evidence="7">
    <location>
        <begin position="294"/>
        <end position="318"/>
    </location>
</feature>
<organism evidence="8 9">
    <name type="scientific">Candidatus Liberibacter asiaticus str. gxpsy</name>
    <dbReference type="NCBI Taxonomy" id="1174529"/>
    <lineage>
        <taxon>Bacteria</taxon>
        <taxon>Pseudomonadati</taxon>
        <taxon>Pseudomonadota</taxon>
        <taxon>Alphaproteobacteria</taxon>
        <taxon>Hyphomicrobiales</taxon>
        <taxon>Rhizobiaceae</taxon>
        <taxon>Liberibacter</taxon>
    </lineage>
</organism>
<evidence type="ECO:0000256" key="5">
    <source>
        <dbReference type="ARBA" id="ARBA00022989"/>
    </source>
</evidence>
<name>A0ABM5NH01_LIBAS</name>
<dbReference type="PANTHER" id="PTHR42865:SF5">
    <property type="entry name" value="L-CYSTINE TRANSPORTER TCYP"/>
    <property type="match status" value="1"/>
</dbReference>
<evidence type="ECO:0000256" key="2">
    <source>
        <dbReference type="ARBA" id="ARBA00006148"/>
    </source>
</evidence>
<evidence type="ECO:0000313" key="9">
    <source>
        <dbReference type="Proteomes" id="UP000011820"/>
    </source>
</evidence>
<dbReference type="InterPro" id="IPR001991">
    <property type="entry name" value="Na-dicarboxylate_symporter"/>
</dbReference>
<evidence type="ECO:0000256" key="4">
    <source>
        <dbReference type="ARBA" id="ARBA00022692"/>
    </source>
</evidence>
<feature type="transmembrane region" description="Helical" evidence="7">
    <location>
        <begin position="330"/>
        <end position="357"/>
    </location>
</feature>
<keyword evidence="5 7" id="KW-1133">Transmembrane helix</keyword>
<protein>
    <recommendedName>
        <fullName evidence="10">Dicarboxylate/amino acid:cation symporter</fullName>
    </recommendedName>
</protein>
<evidence type="ECO:0008006" key="10">
    <source>
        <dbReference type="Google" id="ProtNLM"/>
    </source>
</evidence>
<dbReference type="PRINTS" id="PR00173">
    <property type="entry name" value="EDTRNSPORT"/>
</dbReference>
<keyword evidence="9" id="KW-1185">Reference proteome</keyword>
<comment type="similarity">
    <text evidence="2">Belongs to the dicarboxylate/amino acid:cation symporter (DAACS) (TC 2.A.23) family.</text>
</comment>
<evidence type="ECO:0000256" key="1">
    <source>
        <dbReference type="ARBA" id="ARBA00004141"/>
    </source>
</evidence>
<proteinExistence type="inferred from homology"/>
<dbReference type="PANTHER" id="PTHR42865">
    <property type="entry name" value="PROTON/GLUTAMATE-ASPARTATE SYMPORTER"/>
    <property type="match status" value="1"/>
</dbReference>
<evidence type="ECO:0000256" key="3">
    <source>
        <dbReference type="ARBA" id="ARBA00022448"/>
    </source>
</evidence>
<reference evidence="8 9" key="1">
    <citation type="journal article" date="2013" name="Genome Announc.">
        <title>Complete Genome Sequence of a Chinese Strain of 'Candidatus Liberibacter asiaticus'.</title>
        <authorList>
            <person name="Lin H."/>
            <person name="Han C.S."/>
            <person name="Liu B."/>
            <person name="Lou B."/>
            <person name="Bai X."/>
            <person name="Deng C."/>
            <person name="Civerolo E.L."/>
            <person name="Gupta G."/>
        </authorList>
    </citation>
    <scope>NUCLEOTIDE SEQUENCE [LARGE SCALE GENOMIC DNA]</scope>
    <source>
        <strain evidence="9">gxpsy</strain>
    </source>
</reference>
<feature type="transmembrane region" description="Helical" evidence="7">
    <location>
        <begin position="145"/>
        <end position="164"/>
    </location>
</feature>
<feature type="transmembrane region" description="Helical" evidence="7">
    <location>
        <begin position="190"/>
        <end position="210"/>
    </location>
</feature>
<gene>
    <name evidence="8" type="ORF">WSI_05235</name>
</gene>
<dbReference type="EMBL" id="CP004005">
    <property type="protein sequence ID" value="AGH17404.1"/>
    <property type="molecule type" value="Genomic_DNA"/>
</dbReference>
<feature type="transmembrane region" description="Helical" evidence="7">
    <location>
        <begin position="43"/>
        <end position="65"/>
    </location>
</feature>
<comment type="subcellular location">
    <subcellularLocation>
        <location evidence="1">Membrane</location>
        <topology evidence="1">Multi-pass membrane protein</topology>
    </subcellularLocation>
</comment>
<evidence type="ECO:0000256" key="6">
    <source>
        <dbReference type="ARBA" id="ARBA00023136"/>
    </source>
</evidence>
<evidence type="ECO:0000313" key="8">
    <source>
        <dbReference type="EMBL" id="AGH17404.1"/>
    </source>
</evidence>
<feature type="transmembrane region" description="Helical" evidence="7">
    <location>
        <begin position="363"/>
        <end position="380"/>
    </location>
</feature>
<evidence type="ECO:0000256" key="7">
    <source>
        <dbReference type="SAM" id="Phobius"/>
    </source>
</evidence>